<dbReference type="EMBL" id="MU004232">
    <property type="protein sequence ID" value="KAF2671995.1"/>
    <property type="molecule type" value="Genomic_DNA"/>
</dbReference>
<dbReference type="InterPro" id="IPR000086">
    <property type="entry name" value="NUDIX_hydrolase_dom"/>
</dbReference>
<dbReference type="PANTHER" id="PTHR13622:SF8">
    <property type="entry name" value="THIAMIN PYROPHOSPHOKINASE 1"/>
    <property type="match status" value="1"/>
</dbReference>
<dbReference type="Proteomes" id="UP000799302">
    <property type="component" value="Unassembled WGS sequence"/>
</dbReference>
<keyword evidence="2" id="KW-0418">Kinase</keyword>
<keyword evidence="2" id="KW-0808">Transferase</keyword>
<dbReference type="PROSITE" id="PS51462">
    <property type="entry name" value="NUDIX"/>
    <property type="match status" value="1"/>
</dbReference>
<dbReference type="InterPro" id="IPR015797">
    <property type="entry name" value="NUDIX_hydrolase-like_dom_sf"/>
</dbReference>
<dbReference type="GO" id="GO:0044715">
    <property type="term" value="F:8-oxo-dGDP phosphatase activity"/>
    <property type="evidence" value="ECO:0007669"/>
    <property type="project" value="TreeGrafter"/>
</dbReference>
<sequence>MTKSNLDLVKACDVFPYPPSPAYSAQTSHLVHLRVATDRNTTLGYLLPSIASTFASLPAWELDLDSEPRTLTLLSGSDEPTRSAAMALTTSAMRETGHFAILNNAWRDELYPVYGPDGNELLRVERAASQLFGVVTYGVHMTAYKRDEDGALRVWVPRRAKTKQTFPGWLDNSVAGGLAAGEQPMAALVRECMEEASLSADVASKAKAVGAVTYFYVSGEGSGGEEGLLQPECQLVYDLDLTGMDVELKPNDEEVEGFQLMGMEEVWPALKGGSFKPNCALVLLDFLIRHGEITAESEPNFLEVVARLHRRLEFPLARFPTSSHA</sequence>
<feature type="domain" description="Nudix hydrolase" evidence="1">
    <location>
        <begin position="136"/>
        <end position="283"/>
    </location>
</feature>
<dbReference type="Pfam" id="PF15916">
    <property type="entry name" value="DUF4743"/>
    <property type="match status" value="1"/>
</dbReference>
<dbReference type="OrthoDB" id="10261522at2759"/>
<dbReference type="PANTHER" id="PTHR13622">
    <property type="entry name" value="THIAMIN PYROPHOSPHOKINASE"/>
    <property type="match status" value="1"/>
</dbReference>
<evidence type="ECO:0000259" key="1">
    <source>
        <dbReference type="PROSITE" id="PS51462"/>
    </source>
</evidence>
<dbReference type="Pfam" id="PF00293">
    <property type="entry name" value="NUDIX"/>
    <property type="match status" value="1"/>
</dbReference>
<dbReference type="FunFam" id="3.90.79.10:FF:000019">
    <property type="entry name" value="Thiamin pyrophosphokinase, putative"/>
    <property type="match status" value="1"/>
</dbReference>
<keyword evidence="3" id="KW-1185">Reference proteome</keyword>
<dbReference type="CDD" id="cd03676">
    <property type="entry name" value="NUDIX_Tnr3_like"/>
    <property type="match status" value="1"/>
</dbReference>
<evidence type="ECO:0000313" key="2">
    <source>
        <dbReference type="EMBL" id="KAF2671995.1"/>
    </source>
</evidence>
<protein>
    <submittedName>
        <fullName evidence="2">Thiamine pyrophosphokinase-related protein</fullName>
    </submittedName>
</protein>
<dbReference type="AlphaFoldDB" id="A0A6A6UI82"/>
<dbReference type="SUPFAM" id="SSF55811">
    <property type="entry name" value="Nudix"/>
    <property type="match status" value="1"/>
</dbReference>
<proteinExistence type="predicted"/>
<reference evidence="2" key="1">
    <citation type="journal article" date="2020" name="Stud. Mycol.">
        <title>101 Dothideomycetes genomes: a test case for predicting lifestyles and emergence of pathogens.</title>
        <authorList>
            <person name="Haridas S."/>
            <person name="Albert R."/>
            <person name="Binder M."/>
            <person name="Bloem J."/>
            <person name="Labutti K."/>
            <person name="Salamov A."/>
            <person name="Andreopoulos B."/>
            <person name="Baker S."/>
            <person name="Barry K."/>
            <person name="Bills G."/>
            <person name="Bluhm B."/>
            <person name="Cannon C."/>
            <person name="Castanera R."/>
            <person name="Culley D."/>
            <person name="Daum C."/>
            <person name="Ezra D."/>
            <person name="Gonzalez J."/>
            <person name="Henrissat B."/>
            <person name="Kuo A."/>
            <person name="Liang C."/>
            <person name="Lipzen A."/>
            <person name="Lutzoni F."/>
            <person name="Magnuson J."/>
            <person name="Mondo S."/>
            <person name="Nolan M."/>
            <person name="Ohm R."/>
            <person name="Pangilinan J."/>
            <person name="Park H.-J."/>
            <person name="Ramirez L."/>
            <person name="Alfaro M."/>
            <person name="Sun H."/>
            <person name="Tritt A."/>
            <person name="Yoshinaga Y."/>
            <person name="Zwiers L.-H."/>
            <person name="Turgeon B."/>
            <person name="Goodwin S."/>
            <person name="Spatafora J."/>
            <person name="Crous P."/>
            <person name="Grigoriev I."/>
        </authorList>
    </citation>
    <scope>NUCLEOTIDE SEQUENCE</scope>
    <source>
        <strain evidence="2">CBS 115976</strain>
    </source>
</reference>
<accession>A0A6A6UI82</accession>
<gene>
    <name evidence="2" type="ORF">BT63DRAFT_422506</name>
</gene>
<name>A0A6A6UI82_9PEZI</name>
<dbReference type="InterPro" id="IPR031804">
    <property type="entry name" value="DUF4743"/>
</dbReference>
<evidence type="ECO:0000313" key="3">
    <source>
        <dbReference type="Proteomes" id="UP000799302"/>
    </source>
</evidence>
<dbReference type="GO" id="GO:0016301">
    <property type="term" value="F:kinase activity"/>
    <property type="evidence" value="ECO:0007669"/>
    <property type="project" value="UniProtKB-KW"/>
</dbReference>
<dbReference type="Gene3D" id="3.90.79.10">
    <property type="entry name" value="Nucleoside Triphosphate Pyrophosphohydrolase"/>
    <property type="match status" value="1"/>
</dbReference>
<organism evidence="2 3">
    <name type="scientific">Microthyrium microscopicum</name>
    <dbReference type="NCBI Taxonomy" id="703497"/>
    <lineage>
        <taxon>Eukaryota</taxon>
        <taxon>Fungi</taxon>
        <taxon>Dikarya</taxon>
        <taxon>Ascomycota</taxon>
        <taxon>Pezizomycotina</taxon>
        <taxon>Dothideomycetes</taxon>
        <taxon>Dothideomycetes incertae sedis</taxon>
        <taxon>Microthyriales</taxon>
        <taxon>Microthyriaceae</taxon>
        <taxon>Microthyrium</taxon>
    </lineage>
</organism>